<keyword evidence="1" id="KW-0472">Membrane</keyword>
<feature type="transmembrane region" description="Helical" evidence="1">
    <location>
        <begin position="67"/>
        <end position="89"/>
    </location>
</feature>
<dbReference type="PANTHER" id="PTHR36940:SF1">
    <property type="entry name" value="DUF3278 DOMAIN-CONTAINING PROTEIN"/>
    <property type="match status" value="1"/>
</dbReference>
<dbReference type="Proteomes" id="UP000582659">
    <property type="component" value="Unassembled WGS sequence"/>
</dbReference>
<sequence length="199" mass="22887">MKDLHVLKRSKDISELTIMDRIQNDIDRVAKELKKEGNDISKSVNSKLNDMSSSYSHRTIDYTYPGVIYQLRSAHLVGLFVQALALYLWSRELGLTGFLLPFIVICLNFYLVFKRWYYSIDGRYDFQKLIGVNKNQLRLHYFIALFGSLILSLLAHFLGPDLSGGFTTFLYNISNYLSVSCAICIAAVDCYEGYKTKNF</sequence>
<accession>A0A1I7S5W8</accession>
<dbReference type="EMBL" id="CAJFDI010000001">
    <property type="protein sequence ID" value="CAD5208713.1"/>
    <property type="molecule type" value="Genomic_DNA"/>
</dbReference>
<feature type="transmembrane region" description="Helical" evidence="1">
    <location>
        <begin position="95"/>
        <end position="118"/>
    </location>
</feature>
<dbReference type="Proteomes" id="UP000095284">
    <property type="component" value="Unplaced"/>
</dbReference>
<feature type="transmembrane region" description="Helical" evidence="1">
    <location>
        <begin position="169"/>
        <end position="191"/>
    </location>
</feature>
<keyword evidence="1" id="KW-0812">Transmembrane</keyword>
<reference evidence="3" key="2">
    <citation type="submission" date="2020-09" db="EMBL/GenBank/DDBJ databases">
        <authorList>
            <person name="Kikuchi T."/>
        </authorList>
    </citation>
    <scope>NUCLEOTIDE SEQUENCE</scope>
    <source>
        <strain evidence="3">Ka4C1</strain>
    </source>
</reference>
<dbReference type="WBParaSite" id="BXY_0840400.1">
    <property type="protein sequence ID" value="BXY_0840400.1"/>
    <property type="gene ID" value="BXY_0840400"/>
</dbReference>
<organism evidence="4 6">
    <name type="scientific">Bursaphelenchus xylophilus</name>
    <name type="common">Pinewood nematode worm</name>
    <name type="synonym">Aphelenchoides xylophilus</name>
    <dbReference type="NCBI Taxonomy" id="6326"/>
    <lineage>
        <taxon>Eukaryota</taxon>
        <taxon>Metazoa</taxon>
        <taxon>Ecdysozoa</taxon>
        <taxon>Nematoda</taxon>
        <taxon>Chromadorea</taxon>
        <taxon>Rhabditida</taxon>
        <taxon>Tylenchina</taxon>
        <taxon>Tylenchomorpha</taxon>
        <taxon>Aphelenchoidea</taxon>
        <taxon>Aphelenchoididae</taxon>
        <taxon>Bursaphelenchus</taxon>
    </lineage>
</organism>
<feature type="domain" description="DUF7087" evidence="2">
    <location>
        <begin position="61"/>
        <end position="193"/>
    </location>
</feature>
<dbReference type="EMBL" id="CAJFCV020000001">
    <property type="protein sequence ID" value="CAG9082598.1"/>
    <property type="molecule type" value="Genomic_DNA"/>
</dbReference>
<reference evidence="6" key="1">
    <citation type="submission" date="2016-11" db="UniProtKB">
        <authorList>
            <consortium name="WormBaseParasite"/>
        </authorList>
    </citation>
    <scope>IDENTIFICATION</scope>
</reference>
<gene>
    <name evidence="3" type="ORF">BXYJ_LOCUS949</name>
</gene>
<evidence type="ECO:0000259" key="2">
    <source>
        <dbReference type="Pfam" id="PF23346"/>
    </source>
</evidence>
<proteinExistence type="predicted"/>
<dbReference type="InterPro" id="IPR055514">
    <property type="entry name" value="DUF7087"/>
</dbReference>
<protein>
    <submittedName>
        <fullName evidence="3">(pine wood nematode) hypothetical protein</fullName>
    </submittedName>
</protein>
<dbReference type="PANTHER" id="PTHR36940">
    <property type="entry name" value="PROTEIN CBG20338"/>
    <property type="match status" value="1"/>
</dbReference>
<evidence type="ECO:0000313" key="3">
    <source>
        <dbReference type="EMBL" id="CAD5208713.1"/>
    </source>
</evidence>
<feature type="transmembrane region" description="Helical" evidence="1">
    <location>
        <begin position="139"/>
        <end position="157"/>
    </location>
</feature>
<evidence type="ECO:0000313" key="4">
    <source>
        <dbReference type="Proteomes" id="UP000095284"/>
    </source>
</evidence>
<name>A0A1I7S5W8_BURXY</name>
<evidence type="ECO:0000313" key="6">
    <source>
        <dbReference type="WBParaSite" id="BXY_0840400.1"/>
    </source>
</evidence>
<evidence type="ECO:0000313" key="5">
    <source>
        <dbReference type="Proteomes" id="UP000659654"/>
    </source>
</evidence>
<evidence type="ECO:0000256" key="1">
    <source>
        <dbReference type="SAM" id="Phobius"/>
    </source>
</evidence>
<dbReference type="Pfam" id="PF23346">
    <property type="entry name" value="DUF7087"/>
    <property type="match status" value="1"/>
</dbReference>
<keyword evidence="1" id="KW-1133">Transmembrane helix</keyword>
<dbReference type="AlphaFoldDB" id="A0A1I7S5W8"/>
<dbReference type="Proteomes" id="UP000659654">
    <property type="component" value="Unassembled WGS sequence"/>
</dbReference>
<dbReference type="OrthoDB" id="5795694at2759"/>
<keyword evidence="5" id="KW-1185">Reference proteome</keyword>